<reference evidence="6" key="1">
    <citation type="submission" date="2018-05" db="EMBL/GenBank/DDBJ databases">
        <authorList>
            <person name="Cea G.-C."/>
            <person name="William W."/>
        </authorList>
    </citation>
    <scope>NUCLEOTIDE SEQUENCE [LARGE SCALE GENOMIC DNA]</scope>
    <source>
        <strain evidence="6">DB21MT 5</strain>
    </source>
</reference>
<dbReference type="Pfam" id="PF01934">
    <property type="entry name" value="HepT-like"/>
    <property type="match status" value="1"/>
</dbReference>
<dbReference type="InterPro" id="IPR037038">
    <property type="entry name" value="HepT-like_sf"/>
</dbReference>
<dbReference type="EMBL" id="LS483250">
    <property type="protein sequence ID" value="SQD76633.1"/>
    <property type="molecule type" value="Genomic_DNA"/>
</dbReference>
<evidence type="ECO:0000256" key="4">
    <source>
        <dbReference type="ARBA" id="ARBA00024207"/>
    </source>
</evidence>
<gene>
    <name evidence="5" type="ORF">MORIYA_0155</name>
</gene>
<dbReference type="GO" id="GO:0110001">
    <property type="term" value="C:toxin-antitoxin complex"/>
    <property type="evidence" value="ECO:0007669"/>
    <property type="project" value="InterPro"/>
</dbReference>
<sequence>MDNMYIASMRINTSRYEQELIELQTLLQQRDLSNLEYRAAERSLQISIEACIGIAKHWAKHKTGHRANDAYQSFEQLSQTGEITLDDLKNWRKVIGLRNALVHDYLNIDAEIVRSIIKNSFYKQLFDFIKIGLIALENIE</sequence>
<dbReference type="InterPro" id="IPR052379">
    <property type="entry name" value="Type_VII_TA_RNase"/>
</dbReference>
<keyword evidence="2" id="KW-0540">Nuclease</keyword>
<dbReference type="Gene3D" id="1.20.120.580">
    <property type="entry name" value="bsu32300-like"/>
    <property type="match status" value="1"/>
</dbReference>
<comment type="similarity">
    <text evidence="4">Belongs to the HepT RNase toxin family.</text>
</comment>
<evidence type="ECO:0000313" key="5">
    <source>
        <dbReference type="EMBL" id="SQD76633.1"/>
    </source>
</evidence>
<dbReference type="PANTHER" id="PTHR33397">
    <property type="entry name" value="UPF0331 PROTEIN YUTE"/>
    <property type="match status" value="1"/>
</dbReference>
<dbReference type="InterPro" id="IPR008201">
    <property type="entry name" value="HepT-like"/>
</dbReference>
<dbReference type="AlphaFoldDB" id="A0A330LIY6"/>
<keyword evidence="6" id="KW-1185">Reference proteome</keyword>
<dbReference type="Proteomes" id="UP000250163">
    <property type="component" value="Chromosome MORIYA"/>
</dbReference>
<dbReference type="PANTHER" id="PTHR33397:SF5">
    <property type="entry name" value="RNASE YUTE-RELATED"/>
    <property type="match status" value="1"/>
</dbReference>
<dbReference type="NCBIfam" id="NF047751">
    <property type="entry name" value="HepT_toxin"/>
    <property type="match status" value="1"/>
</dbReference>
<dbReference type="SUPFAM" id="SSF81593">
    <property type="entry name" value="Nucleotidyltransferase substrate binding subunit/domain"/>
    <property type="match status" value="1"/>
</dbReference>
<dbReference type="KEGG" id="mya:MORIYA_0155"/>
<keyword evidence="3" id="KW-0378">Hydrolase</keyword>
<evidence type="ECO:0000313" key="6">
    <source>
        <dbReference type="Proteomes" id="UP000250163"/>
    </source>
</evidence>
<name>A0A330LIY6_9GAMM</name>
<dbReference type="GO" id="GO:0016787">
    <property type="term" value="F:hydrolase activity"/>
    <property type="evidence" value="ECO:0007669"/>
    <property type="project" value="UniProtKB-KW"/>
</dbReference>
<protein>
    <recommendedName>
        <fullName evidence="7">DUF86 domain-containing protein</fullName>
    </recommendedName>
</protein>
<evidence type="ECO:0000256" key="2">
    <source>
        <dbReference type="ARBA" id="ARBA00022722"/>
    </source>
</evidence>
<evidence type="ECO:0008006" key="7">
    <source>
        <dbReference type="Google" id="ProtNLM"/>
    </source>
</evidence>
<proteinExistence type="inferred from homology"/>
<evidence type="ECO:0000256" key="3">
    <source>
        <dbReference type="ARBA" id="ARBA00022801"/>
    </source>
</evidence>
<evidence type="ECO:0000256" key="1">
    <source>
        <dbReference type="ARBA" id="ARBA00022649"/>
    </source>
</evidence>
<organism evidence="5 6">
    <name type="scientific">Moritella yayanosii</name>
    <dbReference type="NCBI Taxonomy" id="69539"/>
    <lineage>
        <taxon>Bacteria</taxon>
        <taxon>Pseudomonadati</taxon>
        <taxon>Pseudomonadota</taxon>
        <taxon>Gammaproteobacteria</taxon>
        <taxon>Alteromonadales</taxon>
        <taxon>Moritellaceae</taxon>
        <taxon>Moritella</taxon>
    </lineage>
</organism>
<dbReference type="GO" id="GO:0004540">
    <property type="term" value="F:RNA nuclease activity"/>
    <property type="evidence" value="ECO:0007669"/>
    <property type="project" value="InterPro"/>
</dbReference>
<keyword evidence="1" id="KW-1277">Toxin-antitoxin system</keyword>
<accession>A0A330LIY6</accession>
<dbReference type="RefSeq" id="WP_232011446.1">
    <property type="nucleotide sequence ID" value="NZ_LS483250.1"/>
</dbReference>